<feature type="domain" description="PDZ" evidence="1">
    <location>
        <begin position="55"/>
        <end position="97"/>
    </location>
</feature>
<dbReference type="Gene3D" id="2.30.42.10">
    <property type="match status" value="1"/>
</dbReference>
<dbReference type="Pfam" id="PF17820">
    <property type="entry name" value="PDZ_6"/>
    <property type="match status" value="1"/>
</dbReference>
<protein>
    <recommendedName>
        <fullName evidence="1">PDZ domain-containing protein</fullName>
    </recommendedName>
</protein>
<gene>
    <name evidence="2" type="ORF">LCGC14_2077640</name>
</gene>
<dbReference type="SUPFAM" id="SSF50156">
    <property type="entry name" value="PDZ domain-like"/>
    <property type="match status" value="1"/>
</dbReference>
<evidence type="ECO:0000313" key="2">
    <source>
        <dbReference type="EMBL" id="KKL73166.1"/>
    </source>
</evidence>
<dbReference type="EMBL" id="LAZR01025046">
    <property type="protein sequence ID" value="KKL73166.1"/>
    <property type="molecule type" value="Genomic_DNA"/>
</dbReference>
<sequence>APEPLDGPPQTTDDYIQLWRKRIHQNPAQVLNDIGLIASDEGYVIAEQHDSGVRLAGLRPGDLVSRVNGQQVGNVEQDVSFFDEVAASDQARLEIQRDGETIVLSFPLK</sequence>
<dbReference type="InterPro" id="IPR036034">
    <property type="entry name" value="PDZ_sf"/>
</dbReference>
<reference evidence="2" key="1">
    <citation type="journal article" date="2015" name="Nature">
        <title>Complex archaea that bridge the gap between prokaryotes and eukaryotes.</title>
        <authorList>
            <person name="Spang A."/>
            <person name="Saw J.H."/>
            <person name="Jorgensen S.L."/>
            <person name="Zaremba-Niedzwiedzka K."/>
            <person name="Martijn J."/>
            <person name="Lind A.E."/>
            <person name="van Eijk R."/>
            <person name="Schleper C."/>
            <person name="Guy L."/>
            <person name="Ettema T.J."/>
        </authorList>
    </citation>
    <scope>NUCLEOTIDE SEQUENCE</scope>
</reference>
<proteinExistence type="predicted"/>
<accession>A0A0F9F3W2</accession>
<evidence type="ECO:0000259" key="1">
    <source>
        <dbReference type="Pfam" id="PF17820"/>
    </source>
</evidence>
<dbReference type="InterPro" id="IPR041489">
    <property type="entry name" value="PDZ_6"/>
</dbReference>
<dbReference type="AlphaFoldDB" id="A0A0F9F3W2"/>
<organism evidence="2">
    <name type="scientific">marine sediment metagenome</name>
    <dbReference type="NCBI Taxonomy" id="412755"/>
    <lineage>
        <taxon>unclassified sequences</taxon>
        <taxon>metagenomes</taxon>
        <taxon>ecological metagenomes</taxon>
    </lineage>
</organism>
<feature type="non-terminal residue" evidence="2">
    <location>
        <position position="1"/>
    </location>
</feature>
<comment type="caution">
    <text evidence="2">The sequence shown here is derived from an EMBL/GenBank/DDBJ whole genome shotgun (WGS) entry which is preliminary data.</text>
</comment>
<name>A0A0F9F3W2_9ZZZZ</name>